<keyword evidence="1" id="KW-0732">Signal</keyword>
<dbReference type="AlphaFoldDB" id="A0A553HL40"/>
<dbReference type="Proteomes" id="UP000319160">
    <property type="component" value="Unassembled WGS sequence"/>
</dbReference>
<comment type="caution">
    <text evidence="3">The sequence shown here is derived from an EMBL/GenBank/DDBJ whole genome shotgun (WGS) entry which is preliminary data.</text>
</comment>
<protein>
    <recommendedName>
        <fullName evidence="2">Erythromycin biosynthesis protein CIII-like C-terminal domain-containing protein</fullName>
    </recommendedName>
</protein>
<dbReference type="PANTHER" id="PTHR48050">
    <property type="entry name" value="STEROL 3-BETA-GLUCOSYLTRANSFERASE"/>
    <property type="match status" value="1"/>
</dbReference>
<feature type="signal peptide" evidence="1">
    <location>
        <begin position="1"/>
        <end position="17"/>
    </location>
</feature>
<feature type="chain" id="PRO_5022201160" description="Erythromycin biosynthesis protein CIII-like C-terminal domain-containing protein" evidence="1">
    <location>
        <begin position="18"/>
        <end position="526"/>
    </location>
</feature>
<organism evidence="3 4">
    <name type="scientific">Xylaria flabelliformis</name>
    <dbReference type="NCBI Taxonomy" id="2512241"/>
    <lineage>
        <taxon>Eukaryota</taxon>
        <taxon>Fungi</taxon>
        <taxon>Dikarya</taxon>
        <taxon>Ascomycota</taxon>
        <taxon>Pezizomycotina</taxon>
        <taxon>Sordariomycetes</taxon>
        <taxon>Xylariomycetidae</taxon>
        <taxon>Xylariales</taxon>
        <taxon>Xylariaceae</taxon>
        <taxon>Xylaria</taxon>
    </lineage>
</organism>
<sequence length="526" mass="58353">MLRGLFLAGSVIVAVLALIASQWTPPTAPRITAIRQGRNNTVLFLTNSEHGIANVLVAAAYTLLERHPEVKVHYASFPSMARKLERISERARQNRPSARSIVYHELPDLSLMAIAMRQGGEPTSALPLHPPGHAGVKAIIRNMPSYISPWSGEEHMRLFHKFIDIIDEVDPSIVVLDTSLRPAIHAARNSSRLHAFISPLTPIENFPLEQPYLGWLWKYPVMGSGIPFPVPWAKFLENLYINIQYYYAMLHVSRFTETRKYIASNGLADSVNWYNIHNDDTPFFTQALPGASIPVDVLPQNVTLTGPILLSMTPAEEQAPVLAEWLARAPTVLVSLGSMFVWTESHATIMAQAIADTLAWRSDLQVLWKFMKLPYDTKGTTYGDEFMAPLRPYLESGRLKIESWLEVQPVSLLETGHIVASVHHGGAGCYSEALATGVPQLVLPQWLDHYSFAQLAQNVGVGIWGCPEASPWWTTACLRDSFATILGNASSNAIRNKAKYFSEIAQRDPGQNIAAREIAKLATSGY</sequence>
<gene>
    <name evidence="3" type="ORF">FHL15_010431</name>
</gene>
<evidence type="ECO:0000313" key="4">
    <source>
        <dbReference type="Proteomes" id="UP000319160"/>
    </source>
</evidence>
<dbReference type="PANTHER" id="PTHR48050:SF13">
    <property type="entry name" value="STEROL 3-BETA-GLUCOSYLTRANSFERASE UGT80A2"/>
    <property type="match status" value="1"/>
</dbReference>
<dbReference type="SUPFAM" id="SSF53756">
    <property type="entry name" value="UDP-Glycosyltransferase/glycogen phosphorylase"/>
    <property type="match status" value="1"/>
</dbReference>
<dbReference type="EMBL" id="VFLP01000082">
    <property type="protein sequence ID" value="TRX88665.1"/>
    <property type="molecule type" value="Genomic_DNA"/>
</dbReference>
<evidence type="ECO:0000259" key="2">
    <source>
        <dbReference type="Pfam" id="PF06722"/>
    </source>
</evidence>
<dbReference type="InterPro" id="IPR050426">
    <property type="entry name" value="Glycosyltransferase_28"/>
</dbReference>
<feature type="domain" description="Erythromycin biosynthesis protein CIII-like C-terminal" evidence="2">
    <location>
        <begin position="418"/>
        <end position="494"/>
    </location>
</feature>
<proteinExistence type="predicted"/>
<dbReference type="GO" id="GO:0016757">
    <property type="term" value="F:glycosyltransferase activity"/>
    <property type="evidence" value="ECO:0007669"/>
    <property type="project" value="UniProtKB-ARBA"/>
</dbReference>
<accession>A0A553HL40</accession>
<dbReference type="OrthoDB" id="407298at2759"/>
<dbReference type="InterPro" id="IPR010610">
    <property type="entry name" value="EryCIII-like_C"/>
</dbReference>
<reference evidence="4" key="1">
    <citation type="submission" date="2019-06" db="EMBL/GenBank/DDBJ databases">
        <title>Draft genome sequence of the griseofulvin-producing fungus Xylaria cubensis strain G536.</title>
        <authorList>
            <person name="Mead M.E."/>
            <person name="Raja H.A."/>
            <person name="Steenwyk J.L."/>
            <person name="Knowles S.L."/>
            <person name="Oberlies N.H."/>
            <person name="Rokas A."/>
        </authorList>
    </citation>
    <scope>NUCLEOTIDE SEQUENCE [LARGE SCALE GENOMIC DNA]</scope>
    <source>
        <strain evidence="4">G536</strain>
    </source>
</reference>
<keyword evidence="4" id="KW-1185">Reference proteome</keyword>
<name>A0A553HL40_9PEZI</name>
<dbReference type="Gene3D" id="3.40.50.2000">
    <property type="entry name" value="Glycogen Phosphorylase B"/>
    <property type="match status" value="1"/>
</dbReference>
<evidence type="ECO:0000313" key="3">
    <source>
        <dbReference type="EMBL" id="TRX88665.1"/>
    </source>
</evidence>
<evidence type="ECO:0000256" key="1">
    <source>
        <dbReference type="SAM" id="SignalP"/>
    </source>
</evidence>
<dbReference type="Pfam" id="PF06722">
    <property type="entry name" value="EryCIII-like_C"/>
    <property type="match status" value="1"/>
</dbReference>
<dbReference type="STRING" id="2512241.A0A553HL40"/>